<sequence>MRYGPRATALAAALCLLPAFTASAQPAEPTTNLQPRVTVAGRKAAISQWFRAESPHFVVYSDAGEDDVAQLLGNLEKLDQLLRAYTLPSGQAERQEPKLTLYFHSSASDLREIDAGLPANAVGLYSSCAAGVQGFGVHLEQVTPLGDAQLDKAPLNDTLSHVFEAYARHFLYRHTDIRTPPSFIDGFAQYFSSVRFSDQQVVVGRAPKGLGAYLKFLGDGREYSLNYDDVLEENLAGARNYAGAAGVRLEYEAKAWLLTHYMFSSDENRKRLNTYLVLVGRGVAPTPAFERAFGLKKSDISDVMWRYGLKGLAVVRAEQAPLPAARVNFRSLPQAAGEFVLANAVLKSCPGRAVGEGLLKQLATLAPRFPSDDLARLTLSRAQIDWGNPQDALAPLNAVLQGDDASFEARYLLGMAHLRLAERHEGDARRTQVQTALRHLQRARELNPRSAEAALGVFRAEAASVDGPGPAALEGVITAWRGSRDVDALGRSAALAFAFTGKADDAHKTLGTMAQNLRDAPSAQWAKQWQGRLEAGVTRGDILAEMRRAPGQDASFKEWTLAKDRALQEVERNHGLAAADNVIKEVTRQNDSATGTTAPGSIGNR</sequence>
<dbReference type="SUPFAM" id="SSF48452">
    <property type="entry name" value="TPR-like"/>
    <property type="match status" value="1"/>
</dbReference>
<evidence type="ECO:0000256" key="1">
    <source>
        <dbReference type="SAM" id="SignalP"/>
    </source>
</evidence>
<evidence type="ECO:0000313" key="3">
    <source>
        <dbReference type="Proteomes" id="UP001180825"/>
    </source>
</evidence>
<dbReference type="EMBL" id="JAVDXV010000002">
    <property type="protein sequence ID" value="MDR7331816.1"/>
    <property type="molecule type" value="Genomic_DNA"/>
</dbReference>
<evidence type="ECO:0000313" key="2">
    <source>
        <dbReference type="EMBL" id="MDR7331816.1"/>
    </source>
</evidence>
<name>A0ABU2A3U0_9BURK</name>
<dbReference type="Proteomes" id="UP001180825">
    <property type="component" value="Unassembled WGS sequence"/>
</dbReference>
<protein>
    <submittedName>
        <fullName evidence="2">Tetratricopeptide (TPR) repeat protein</fullName>
    </submittedName>
</protein>
<gene>
    <name evidence="2" type="ORF">J2X21_000942</name>
</gene>
<dbReference type="InterPro" id="IPR011990">
    <property type="entry name" value="TPR-like_helical_dom_sf"/>
</dbReference>
<comment type="caution">
    <text evidence="2">The sequence shown here is derived from an EMBL/GenBank/DDBJ whole genome shotgun (WGS) entry which is preliminary data.</text>
</comment>
<dbReference type="Gene3D" id="1.25.40.10">
    <property type="entry name" value="Tetratricopeptide repeat domain"/>
    <property type="match status" value="1"/>
</dbReference>
<accession>A0ABU2A3U0</accession>
<reference evidence="2 3" key="1">
    <citation type="submission" date="2023-07" db="EMBL/GenBank/DDBJ databases">
        <title>Sorghum-associated microbial communities from plants grown in Nebraska, USA.</title>
        <authorList>
            <person name="Schachtman D."/>
        </authorList>
    </citation>
    <scope>NUCLEOTIDE SEQUENCE [LARGE SCALE GENOMIC DNA]</scope>
    <source>
        <strain evidence="2 3">BE316</strain>
    </source>
</reference>
<dbReference type="RefSeq" id="WP_310325532.1">
    <property type="nucleotide sequence ID" value="NZ_JAVDXV010000002.1"/>
</dbReference>
<keyword evidence="1" id="KW-0732">Signal</keyword>
<proteinExistence type="predicted"/>
<organism evidence="2 3">
    <name type="scientific">Roseateles asaccharophilus</name>
    <dbReference type="NCBI Taxonomy" id="582607"/>
    <lineage>
        <taxon>Bacteria</taxon>
        <taxon>Pseudomonadati</taxon>
        <taxon>Pseudomonadota</taxon>
        <taxon>Betaproteobacteria</taxon>
        <taxon>Burkholderiales</taxon>
        <taxon>Sphaerotilaceae</taxon>
        <taxon>Roseateles</taxon>
    </lineage>
</organism>
<feature type="chain" id="PRO_5045331479" evidence="1">
    <location>
        <begin position="25"/>
        <end position="605"/>
    </location>
</feature>
<feature type="signal peptide" evidence="1">
    <location>
        <begin position="1"/>
        <end position="24"/>
    </location>
</feature>
<keyword evidence="3" id="KW-1185">Reference proteome</keyword>